<keyword evidence="6 7" id="KW-0175">Coiled coil</keyword>
<evidence type="ECO:0000256" key="7">
    <source>
        <dbReference type="SAM" id="Coils"/>
    </source>
</evidence>
<dbReference type="Pfam" id="PF23598">
    <property type="entry name" value="LRR_14"/>
    <property type="match status" value="1"/>
</dbReference>
<evidence type="ECO:0000313" key="12">
    <source>
        <dbReference type="EMBL" id="TVU07329.1"/>
    </source>
</evidence>
<evidence type="ECO:0000256" key="6">
    <source>
        <dbReference type="ARBA" id="ARBA00023054"/>
    </source>
</evidence>
<dbReference type="OrthoDB" id="694303at2759"/>
<reference evidence="12 13" key="1">
    <citation type="journal article" date="2019" name="Sci. Rep.">
        <title>A high-quality genome of Eragrostis curvula grass provides insights into Poaceae evolution and supports new strategies to enhance forage quality.</title>
        <authorList>
            <person name="Carballo J."/>
            <person name="Santos B.A.C.M."/>
            <person name="Zappacosta D."/>
            <person name="Garbus I."/>
            <person name="Selva J.P."/>
            <person name="Gallo C.A."/>
            <person name="Diaz A."/>
            <person name="Albertini E."/>
            <person name="Caccamo M."/>
            <person name="Echenique V."/>
        </authorList>
    </citation>
    <scope>NUCLEOTIDE SEQUENCE [LARGE SCALE GENOMIC DNA]</scope>
    <source>
        <strain evidence="13">cv. Victoria</strain>
        <tissue evidence="12">Leaf</tissue>
    </source>
</reference>
<keyword evidence="3" id="KW-0677">Repeat</keyword>
<gene>
    <name evidence="12" type="ORF">EJB05_47379</name>
</gene>
<dbReference type="Pfam" id="PF00931">
    <property type="entry name" value="NB-ARC"/>
    <property type="match status" value="1"/>
</dbReference>
<evidence type="ECO:0000256" key="4">
    <source>
        <dbReference type="ARBA" id="ARBA00022741"/>
    </source>
</evidence>
<dbReference type="PRINTS" id="PR00364">
    <property type="entry name" value="DISEASERSIST"/>
</dbReference>
<feature type="domain" description="Disease resistance protein winged helix" evidence="10">
    <location>
        <begin position="481"/>
        <end position="544"/>
    </location>
</feature>
<feature type="domain" description="Disease resistance N-terminal" evidence="9">
    <location>
        <begin position="28"/>
        <end position="100"/>
    </location>
</feature>
<dbReference type="Gene3D" id="1.20.5.4130">
    <property type="match status" value="1"/>
</dbReference>
<dbReference type="SUPFAM" id="SSF52540">
    <property type="entry name" value="P-loop containing nucleoside triphosphate hydrolases"/>
    <property type="match status" value="1"/>
</dbReference>
<dbReference type="InterPro" id="IPR032675">
    <property type="entry name" value="LRR_dom_sf"/>
</dbReference>
<dbReference type="EMBL" id="RWGY01000045">
    <property type="protein sequence ID" value="TVU07329.1"/>
    <property type="molecule type" value="Genomic_DNA"/>
</dbReference>
<keyword evidence="5" id="KW-0611">Plant defense</keyword>
<dbReference type="Gene3D" id="3.80.10.10">
    <property type="entry name" value="Ribonuclease Inhibitor"/>
    <property type="match status" value="1"/>
</dbReference>
<dbReference type="Pfam" id="PF23559">
    <property type="entry name" value="WHD_DRP"/>
    <property type="match status" value="1"/>
</dbReference>
<dbReference type="InterPro" id="IPR036388">
    <property type="entry name" value="WH-like_DNA-bd_sf"/>
</dbReference>
<dbReference type="SUPFAM" id="SSF52058">
    <property type="entry name" value="L domain-like"/>
    <property type="match status" value="1"/>
</dbReference>
<evidence type="ECO:0008006" key="14">
    <source>
        <dbReference type="Google" id="ProtNLM"/>
    </source>
</evidence>
<sequence length="872" mass="99632">MAVSAIGGWMASAGIAKLVDQVCCYAGDQYEYQRNDAKKKLRRLKESLSKIRAVVDKAERLQTKNQNMESWLCSIKDAVYRAEDVLSLFDYRVLEAEDTANSYSSSTAGCSIKSATTITTPSTSTSSSSTVSRSVRVLRRILFSDEDLNELIAIVGRFDKIASEMPTLLELVKLENRRSEPSIQWRKTTSMLGTTEFYGRVCEKTQLENLIVQTHDKSSQPYSVISVVGLPGVGKTALVQRVYSHFRDIGYFDFMAWIHVSEKFDAERLTKEMIQAQKCCKMKRRRDGRSRISWHASRSADSNNISNFDQVQQILQENVNGKKIFVVLDDIWNEMSSQWENLSKPLQFASKGSKVLLTTRSHRVAKINGATEIMPLDGLKDEDFWGHFTKCAFGNEPPAEYPQLENIGRLIAKKLTGSPLAARTVGGKLKQELHEDHWRSVLGCKLWHIEQKEDDIIPALQLSYEHLPDNLKQCFIYFAFFPKKYPLRGDILIQMWRAQGYIQKETRDENAQNYIKDLLQLSFIQKATNLDDHYVVHDLLHDFAELVSNGEHFRIEDDFHVRIPENVRHLYVNANNEVKKGIRSLIICKHDPASGDGIPPSNFDKTLEETLHLPQLRSLRVLMLHDQDGILPENIGHLIHLRYLDISGSRITNLPESLFKLYHLQWLNLQFCYNNNVKVGLQKGISRLTQLRYLMAPPEIITGIEHIGRLTFLRTLDEYHVMRDSRYSICQLKELNEVRGKLTIKNLEKVTSREESSEARLSKKQNLKKISFFWSHLQELRCRRVTRCCFFPKRGWVAAATLNPGVAGLNDLTCGLWVVALPLLQAAAHLCSKSPCMCSRIMSVDVEASDLVQIAPTYVEAILWISLVRQGC</sequence>
<feature type="domain" description="Disease resistance R13L4/SHOC-2-like LRR" evidence="11">
    <location>
        <begin position="605"/>
        <end position="775"/>
    </location>
</feature>
<dbReference type="InterPro" id="IPR058922">
    <property type="entry name" value="WHD_DRP"/>
</dbReference>
<comment type="caution">
    <text evidence="12">The sequence shown here is derived from an EMBL/GenBank/DDBJ whole genome shotgun (WGS) entry which is preliminary data.</text>
</comment>
<dbReference type="Gene3D" id="1.10.10.10">
    <property type="entry name" value="Winged helix-like DNA-binding domain superfamily/Winged helix DNA-binding domain"/>
    <property type="match status" value="1"/>
</dbReference>
<protein>
    <recommendedName>
        <fullName evidence="14">NB-ARC domain-containing protein</fullName>
    </recommendedName>
</protein>
<proteinExistence type="inferred from homology"/>
<evidence type="ECO:0000256" key="2">
    <source>
        <dbReference type="ARBA" id="ARBA00022614"/>
    </source>
</evidence>
<dbReference type="Gene3D" id="3.40.50.300">
    <property type="entry name" value="P-loop containing nucleotide triphosphate hydrolases"/>
    <property type="match status" value="1"/>
</dbReference>
<evidence type="ECO:0000256" key="1">
    <source>
        <dbReference type="ARBA" id="ARBA00008894"/>
    </source>
</evidence>
<keyword evidence="13" id="KW-1185">Reference proteome</keyword>
<dbReference type="Gramene" id="TVU07329">
    <property type="protein sequence ID" value="TVU07329"/>
    <property type="gene ID" value="EJB05_47379"/>
</dbReference>
<dbReference type="PANTHER" id="PTHR23155:SF1188">
    <property type="entry name" value="OS11G0492300 PROTEIN"/>
    <property type="match status" value="1"/>
</dbReference>
<name>A0A5J9T7M5_9POAL</name>
<evidence type="ECO:0000313" key="13">
    <source>
        <dbReference type="Proteomes" id="UP000324897"/>
    </source>
</evidence>
<organism evidence="12 13">
    <name type="scientific">Eragrostis curvula</name>
    <name type="common">weeping love grass</name>
    <dbReference type="NCBI Taxonomy" id="38414"/>
    <lineage>
        <taxon>Eukaryota</taxon>
        <taxon>Viridiplantae</taxon>
        <taxon>Streptophyta</taxon>
        <taxon>Embryophyta</taxon>
        <taxon>Tracheophyta</taxon>
        <taxon>Spermatophyta</taxon>
        <taxon>Magnoliopsida</taxon>
        <taxon>Liliopsida</taxon>
        <taxon>Poales</taxon>
        <taxon>Poaceae</taxon>
        <taxon>PACMAD clade</taxon>
        <taxon>Chloridoideae</taxon>
        <taxon>Eragrostideae</taxon>
        <taxon>Eragrostidinae</taxon>
        <taxon>Eragrostis</taxon>
    </lineage>
</organism>
<evidence type="ECO:0000259" key="9">
    <source>
        <dbReference type="Pfam" id="PF18052"/>
    </source>
</evidence>
<dbReference type="InterPro" id="IPR027417">
    <property type="entry name" value="P-loop_NTPase"/>
</dbReference>
<accession>A0A5J9T7M5</accession>
<feature type="domain" description="NB-ARC" evidence="8">
    <location>
        <begin position="215"/>
        <end position="395"/>
    </location>
</feature>
<evidence type="ECO:0000259" key="10">
    <source>
        <dbReference type="Pfam" id="PF23559"/>
    </source>
</evidence>
<evidence type="ECO:0000259" key="8">
    <source>
        <dbReference type="Pfam" id="PF00931"/>
    </source>
</evidence>
<evidence type="ECO:0000256" key="5">
    <source>
        <dbReference type="ARBA" id="ARBA00022821"/>
    </source>
</evidence>
<dbReference type="InterPro" id="IPR055414">
    <property type="entry name" value="LRR_R13L4/SHOC2-like"/>
</dbReference>
<dbReference type="InterPro" id="IPR041118">
    <property type="entry name" value="Rx_N"/>
</dbReference>
<keyword evidence="4" id="KW-0547">Nucleotide-binding</keyword>
<dbReference type="InterPro" id="IPR002182">
    <property type="entry name" value="NB-ARC"/>
</dbReference>
<dbReference type="AlphaFoldDB" id="A0A5J9T7M5"/>
<evidence type="ECO:0000259" key="11">
    <source>
        <dbReference type="Pfam" id="PF23598"/>
    </source>
</evidence>
<dbReference type="PANTHER" id="PTHR23155">
    <property type="entry name" value="DISEASE RESISTANCE PROTEIN RP"/>
    <property type="match status" value="1"/>
</dbReference>
<dbReference type="Proteomes" id="UP000324897">
    <property type="component" value="Unassembled WGS sequence"/>
</dbReference>
<dbReference type="GO" id="GO:0098542">
    <property type="term" value="P:defense response to other organism"/>
    <property type="evidence" value="ECO:0007669"/>
    <property type="project" value="TreeGrafter"/>
</dbReference>
<comment type="similarity">
    <text evidence="1">Belongs to the disease resistance NB-LRR family.</text>
</comment>
<dbReference type="InterPro" id="IPR044974">
    <property type="entry name" value="Disease_R_plants"/>
</dbReference>
<evidence type="ECO:0000256" key="3">
    <source>
        <dbReference type="ARBA" id="ARBA00022737"/>
    </source>
</evidence>
<feature type="coiled-coil region" evidence="7">
    <location>
        <begin position="27"/>
        <end position="61"/>
    </location>
</feature>
<feature type="non-terminal residue" evidence="12">
    <location>
        <position position="1"/>
    </location>
</feature>
<dbReference type="Pfam" id="PF18052">
    <property type="entry name" value="Rx_N"/>
    <property type="match status" value="1"/>
</dbReference>
<keyword evidence="2" id="KW-0433">Leucine-rich repeat</keyword>
<dbReference type="GO" id="GO:0043531">
    <property type="term" value="F:ADP binding"/>
    <property type="evidence" value="ECO:0007669"/>
    <property type="project" value="InterPro"/>
</dbReference>